<dbReference type="InterPro" id="IPR046182">
    <property type="entry name" value="DUF6210"/>
</dbReference>
<accession>A0ABU3R989</accession>
<sequence>MQKNRKVCLYGLEQLALIIKTKSGVFYYNQVGGYSCLQPSVEGILTILDDDTKQLLKDLSNFCLNKTKLTIEDANFLDDFFRTNKVGKFLSIDREKLDDSMEAWLNVIIDIETIDKAFINRFDEDEGILTWSNSD</sequence>
<protein>
    <submittedName>
        <fullName evidence="1">DUF6210 family protein</fullName>
    </submittedName>
</protein>
<name>A0ABU3R989_9BACL</name>
<keyword evidence="2" id="KW-1185">Reference proteome</keyword>
<reference evidence="1 2" key="1">
    <citation type="submission" date="2023-10" db="EMBL/GenBank/DDBJ databases">
        <title>Paenibacillus strain PFR10 Genome sequencing and assembly.</title>
        <authorList>
            <person name="Kim I."/>
        </authorList>
    </citation>
    <scope>NUCLEOTIDE SEQUENCE [LARGE SCALE GENOMIC DNA]</scope>
    <source>
        <strain evidence="1 2">PFR10</strain>
    </source>
</reference>
<evidence type="ECO:0000313" key="1">
    <source>
        <dbReference type="EMBL" id="MDU0200831.1"/>
    </source>
</evidence>
<comment type="caution">
    <text evidence="1">The sequence shown here is derived from an EMBL/GenBank/DDBJ whole genome shotgun (WGS) entry which is preliminary data.</text>
</comment>
<dbReference type="RefSeq" id="WP_315950425.1">
    <property type="nucleotide sequence ID" value="NZ_JAWCUD010000002.1"/>
</dbReference>
<proteinExistence type="predicted"/>
<dbReference type="Pfam" id="PF19715">
    <property type="entry name" value="DUF6210"/>
    <property type="match status" value="1"/>
</dbReference>
<dbReference type="Proteomes" id="UP001260980">
    <property type="component" value="Unassembled WGS sequence"/>
</dbReference>
<organism evidence="1 2">
    <name type="scientific">Paenibacillus violae</name>
    <dbReference type="NCBI Taxonomy" id="3077234"/>
    <lineage>
        <taxon>Bacteria</taxon>
        <taxon>Bacillati</taxon>
        <taxon>Bacillota</taxon>
        <taxon>Bacilli</taxon>
        <taxon>Bacillales</taxon>
        <taxon>Paenibacillaceae</taxon>
        <taxon>Paenibacillus</taxon>
    </lineage>
</organism>
<evidence type="ECO:0000313" key="2">
    <source>
        <dbReference type="Proteomes" id="UP001260980"/>
    </source>
</evidence>
<gene>
    <name evidence="1" type="ORF">RQP52_06985</name>
</gene>
<dbReference type="EMBL" id="JAWCUD010000002">
    <property type="protein sequence ID" value="MDU0200831.1"/>
    <property type="molecule type" value="Genomic_DNA"/>
</dbReference>